<name>A0A1G7K5H1_9FLAO</name>
<keyword evidence="5" id="KW-1185">Reference proteome</keyword>
<reference evidence="5" key="1">
    <citation type="submission" date="2016-10" db="EMBL/GenBank/DDBJ databases">
        <authorList>
            <person name="Varghese N."/>
            <person name="Submissions S."/>
        </authorList>
    </citation>
    <scope>NUCLEOTIDE SEQUENCE [LARGE SCALE GENOMIC DNA]</scope>
    <source>
        <strain evidence="5">DSM 24729</strain>
    </source>
</reference>
<evidence type="ECO:0000259" key="3">
    <source>
        <dbReference type="Pfam" id="PF02230"/>
    </source>
</evidence>
<dbReference type="AlphaFoldDB" id="A0A1G7K5H1"/>
<gene>
    <name evidence="4" type="ORF">SAMN04487992_11190</name>
</gene>
<dbReference type="InterPro" id="IPR050955">
    <property type="entry name" value="Plant_Biomass_Hydrol_Est"/>
</dbReference>
<dbReference type="GO" id="GO:0016787">
    <property type="term" value="F:hydrolase activity"/>
    <property type="evidence" value="ECO:0007669"/>
    <property type="project" value="UniProtKB-KW"/>
</dbReference>
<accession>A0A1G7K5H1</accession>
<evidence type="ECO:0000313" key="4">
    <source>
        <dbReference type="EMBL" id="SDF32221.1"/>
    </source>
</evidence>
<feature type="domain" description="Phospholipase/carboxylesterase/thioesterase" evidence="3">
    <location>
        <begin position="106"/>
        <end position="220"/>
    </location>
</feature>
<dbReference type="eggNOG" id="COG4099">
    <property type="taxonomic scope" value="Bacteria"/>
</dbReference>
<protein>
    <submittedName>
        <fullName evidence="4">Alpha/beta hydrolase family protein</fullName>
    </submittedName>
</protein>
<dbReference type="SUPFAM" id="SSF53474">
    <property type="entry name" value="alpha/beta-Hydrolases"/>
    <property type="match status" value="1"/>
</dbReference>
<dbReference type="Pfam" id="PF02230">
    <property type="entry name" value="Abhydrolase_2"/>
    <property type="match status" value="1"/>
</dbReference>
<dbReference type="EMBL" id="FNBD01000011">
    <property type="protein sequence ID" value="SDF32221.1"/>
    <property type="molecule type" value="Genomic_DNA"/>
</dbReference>
<feature type="signal peptide" evidence="2">
    <location>
        <begin position="1"/>
        <end position="21"/>
    </location>
</feature>
<dbReference type="InterPro" id="IPR029058">
    <property type="entry name" value="AB_hydrolase_fold"/>
</dbReference>
<evidence type="ECO:0000256" key="2">
    <source>
        <dbReference type="SAM" id="SignalP"/>
    </source>
</evidence>
<evidence type="ECO:0000256" key="1">
    <source>
        <dbReference type="ARBA" id="ARBA00022729"/>
    </source>
</evidence>
<organism evidence="4 5">
    <name type="scientific">Cellulophaga baltica</name>
    <dbReference type="NCBI Taxonomy" id="76594"/>
    <lineage>
        <taxon>Bacteria</taxon>
        <taxon>Pseudomonadati</taxon>
        <taxon>Bacteroidota</taxon>
        <taxon>Flavobacteriia</taxon>
        <taxon>Flavobacteriales</taxon>
        <taxon>Flavobacteriaceae</taxon>
        <taxon>Cellulophaga</taxon>
    </lineage>
</organism>
<sequence>MIKIMKITALIFFTFQILSCASQSTVIEGHLETVVTKPMDYYLYYPEDYEVQTTKTYGILLFLHGSGSIPKKGQEKMPPPDALIDGTEYPFLILVPQLQEPTKMWNTEAVMQLLDTVVAQNRIDEKKIYLTGLSRGGAAAWDLAIAFPEKFAALAVVCGMAPTPYAHWMDKNLPIKVFHGKNDTIIPYAESEEMVHRLKSLGYNVSLTSYEHYGHAIWDVVYKDPKLYKWFKNQKKM</sequence>
<feature type="chain" id="PRO_5010357070" evidence="2">
    <location>
        <begin position="22"/>
        <end position="237"/>
    </location>
</feature>
<keyword evidence="4" id="KW-0378">Hydrolase</keyword>
<dbReference type="Proteomes" id="UP000182114">
    <property type="component" value="Unassembled WGS sequence"/>
</dbReference>
<dbReference type="InterPro" id="IPR003140">
    <property type="entry name" value="PLipase/COase/thioEstase"/>
</dbReference>
<proteinExistence type="predicted"/>
<dbReference type="Gene3D" id="3.40.50.1820">
    <property type="entry name" value="alpha/beta hydrolase"/>
    <property type="match status" value="1"/>
</dbReference>
<dbReference type="RefSeq" id="WP_074539121.1">
    <property type="nucleotide sequence ID" value="NZ_FNBD01000011.1"/>
</dbReference>
<evidence type="ECO:0000313" key="5">
    <source>
        <dbReference type="Proteomes" id="UP000182114"/>
    </source>
</evidence>
<keyword evidence="1 2" id="KW-0732">Signal</keyword>
<dbReference type="PANTHER" id="PTHR43037">
    <property type="entry name" value="UNNAMED PRODUCT-RELATED"/>
    <property type="match status" value="1"/>
</dbReference>
<dbReference type="PANTHER" id="PTHR43037:SF1">
    <property type="entry name" value="BLL1128 PROTEIN"/>
    <property type="match status" value="1"/>
</dbReference>